<dbReference type="Proteomes" id="UP000612956">
    <property type="component" value="Unassembled WGS sequence"/>
</dbReference>
<reference evidence="3" key="2">
    <citation type="submission" date="2020-09" db="EMBL/GenBank/DDBJ databases">
        <authorList>
            <person name="Sun Q."/>
            <person name="Zhou Y."/>
        </authorList>
    </citation>
    <scope>NUCLEOTIDE SEQUENCE</scope>
    <source>
        <strain evidence="3">CGMCC 4.7278</strain>
    </source>
</reference>
<keyword evidence="2" id="KW-0472">Membrane</keyword>
<feature type="compositionally biased region" description="Basic and acidic residues" evidence="1">
    <location>
        <begin position="366"/>
        <end position="383"/>
    </location>
</feature>
<reference evidence="3" key="1">
    <citation type="journal article" date="2014" name="Int. J. Syst. Evol. Microbiol.">
        <title>Complete genome sequence of Corynebacterium casei LMG S-19264T (=DSM 44701T), isolated from a smear-ripened cheese.</title>
        <authorList>
            <consortium name="US DOE Joint Genome Institute (JGI-PGF)"/>
            <person name="Walter F."/>
            <person name="Albersmeier A."/>
            <person name="Kalinowski J."/>
            <person name="Ruckert C."/>
        </authorList>
    </citation>
    <scope>NUCLEOTIDE SEQUENCE</scope>
    <source>
        <strain evidence="3">CGMCC 4.7278</strain>
    </source>
</reference>
<feature type="compositionally biased region" description="Pro residues" evidence="1">
    <location>
        <begin position="405"/>
        <end position="423"/>
    </location>
</feature>
<evidence type="ECO:0000256" key="1">
    <source>
        <dbReference type="SAM" id="MobiDB-lite"/>
    </source>
</evidence>
<feature type="compositionally biased region" description="Pro residues" evidence="1">
    <location>
        <begin position="310"/>
        <end position="325"/>
    </location>
</feature>
<dbReference type="EMBL" id="BMMW01000001">
    <property type="protein sequence ID" value="GGK33493.1"/>
    <property type="molecule type" value="Genomic_DNA"/>
</dbReference>
<name>A0A917V378_9NOCA</name>
<organism evidence="3 4">
    <name type="scientific">Nocardia camponoti</name>
    <dbReference type="NCBI Taxonomy" id="1616106"/>
    <lineage>
        <taxon>Bacteria</taxon>
        <taxon>Bacillati</taxon>
        <taxon>Actinomycetota</taxon>
        <taxon>Actinomycetes</taxon>
        <taxon>Mycobacteriales</taxon>
        <taxon>Nocardiaceae</taxon>
        <taxon>Nocardia</taxon>
    </lineage>
</organism>
<feature type="compositionally biased region" description="Low complexity" evidence="1">
    <location>
        <begin position="394"/>
        <end position="404"/>
    </location>
</feature>
<evidence type="ECO:0008006" key="5">
    <source>
        <dbReference type="Google" id="ProtNLM"/>
    </source>
</evidence>
<sequence length="469" mass="50229">MRYRRRAYVGGKVYGWSVFVVEFGGRVTDTQSPVSTDEHSRGERSMPSVNIAAHVRKLVRVLPFALIAALLVGGGVWFVRESSPRTYEASITAQISQQSIGAVFNELTQPYIVMLTDTRVLSDVVKNGLAPSEADLRKRVSAITGPSPSLLIIKAQASTPEQAAKLVVAVEESLDSLGSQMRSEAIRRSATDLESHRRTLEDSFAKELVADPLRPELSFDGRDVARETEFRQIVGPARLTVIAAPTWELVAPHPIQEALFAALATLIVVAEGLVIAGVARGRRRTKPAEQKSVEPTVDEKDVPTVATPTTPTPPTPPPTYRPAPRAPLNDRVLPPHNGWSATNERGLTANERDSALTKRPPVAEQRGPEPKEYGTGAKARDLGANKSVPVVKDPAAPASGEAPTAPAPTAGPPAPEVPLPPRRATPVAPRSTGRALSPTEDPETTALPRNLFSQSGKQNGAPDDKPSTK</sequence>
<evidence type="ECO:0000256" key="2">
    <source>
        <dbReference type="SAM" id="Phobius"/>
    </source>
</evidence>
<gene>
    <name evidence="3" type="ORF">GCM10011591_01440</name>
</gene>
<comment type="caution">
    <text evidence="3">The sequence shown here is derived from an EMBL/GenBank/DDBJ whole genome shotgun (WGS) entry which is preliminary data.</text>
</comment>
<proteinExistence type="predicted"/>
<keyword evidence="4" id="KW-1185">Reference proteome</keyword>
<accession>A0A917V378</accession>
<evidence type="ECO:0000313" key="4">
    <source>
        <dbReference type="Proteomes" id="UP000612956"/>
    </source>
</evidence>
<keyword evidence="2" id="KW-0812">Transmembrane</keyword>
<evidence type="ECO:0000313" key="3">
    <source>
        <dbReference type="EMBL" id="GGK33493.1"/>
    </source>
</evidence>
<feature type="region of interest" description="Disordered" evidence="1">
    <location>
        <begin position="281"/>
        <end position="469"/>
    </location>
</feature>
<dbReference type="AlphaFoldDB" id="A0A917V378"/>
<feature type="transmembrane region" description="Helical" evidence="2">
    <location>
        <begin position="61"/>
        <end position="79"/>
    </location>
</feature>
<protein>
    <recommendedName>
        <fullName evidence="5">Polysaccharide chain length determinant N-terminal domain-containing protein</fullName>
    </recommendedName>
</protein>
<keyword evidence="2" id="KW-1133">Transmembrane helix</keyword>
<feature type="compositionally biased region" description="Basic and acidic residues" evidence="1">
    <location>
        <begin position="286"/>
        <end position="302"/>
    </location>
</feature>